<comment type="subcellular location">
    <subcellularLocation>
        <location evidence="1">Membrane</location>
        <topology evidence="1">Multi-pass membrane protein</topology>
    </subcellularLocation>
</comment>
<dbReference type="GO" id="GO:0009403">
    <property type="term" value="P:toxin biosynthetic process"/>
    <property type="evidence" value="ECO:0007669"/>
    <property type="project" value="InterPro"/>
</dbReference>
<evidence type="ECO:0000256" key="4">
    <source>
        <dbReference type="ARBA" id="ARBA00023136"/>
    </source>
</evidence>
<dbReference type="Pfam" id="PF02674">
    <property type="entry name" value="Colicin_V"/>
    <property type="match status" value="1"/>
</dbReference>
<organism evidence="6 7">
    <name type="scientific">Salegentibacter holothuriorum</name>
    <dbReference type="NCBI Taxonomy" id="241145"/>
    <lineage>
        <taxon>Bacteria</taxon>
        <taxon>Pseudomonadati</taxon>
        <taxon>Bacteroidota</taxon>
        <taxon>Flavobacteriia</taxon>
        <taxon>Flavobacteriales</taxon>
        <taxon>Flavobacteriaceae</taxon>
        <taxon>Salegentibacter</taxon>
    </lineage>
</organism>
<gene>
    <name evidence="6" type="ORF">SAMN05660776_1432</name>
</gene>
<keyword evidence="7" id="KW-1185">Reference proteome</keyword>
<reference evidence="7" key="1">
    <citation type="submission" date="2017-02" db="EMBL/GenBank/DDBJ databases">
        <authorList>
            <person name="Varghese N."/>
            <person name="Submissions S."/>
        </authorList>
    </citation>
    <scope>NUCLEOTIDE SEQUENCE [LARGE SCALE GENOMIC DNA]</scope>
    <source>
        <strain evidence="7">DSM 23405</strain>
    </source>
</reference>
<sequence>MAYREVIYYIWRMNTVDIVLALILLYGLVRGFFRGLLAEIASLVGIVAGIYGAIHFSYVLSDFFSNNMNWDTEYVNLIAFAITFVLIVFLISLAGKILTKMAGFAALGIVNKLLGAGFGLLKMAFIASVIIMFFEATNEEIELVSKEKLEDSKLYAPVKVIAPAVLPSILREARERDLLDDESELFEHKNEEV</sequence>
<feature type="transmembrane region" description="Helical" evidence="5">
    <location>
        <begin position="113"/>
        <end position="134"/>
    </location>
</feature>
<dbReference type="Proteomes" id="UP000190230">
    <property type="component" value="Unassembled WGS sequence"/>
</dbReference>
<dbReference type="STRING" id="241145.SAMN05660776_1432"/>
<proteinExistence type="predicted"/>
<accession>A0A1T5BS59</accession>
<keyword evidence="2 5" id="KW-0812">Transmembrane</keyword>
<keyword evidence="4 5" id="KW-0472">Membrane</keyword>
<evidence type="ECO:0000256" key="3">
    <source>
        <dbReference type="ARBA" id="ARBA00022989"/>
    </source>
</evidence>
<evidence type="ECO:0000256" key="1">
    <source>
        <dbReference type="ARBA" id="ARBA00004141"/>
    </source>
</evidence>
<feature type="transmembrane region" description="Helical" evidence="5">
    <location>
        <begin position="74"/>
        <end position="93"/>
    </location>
</feature>
<dbReference type="GO" id="GO:0016020">
    <property type="term" value="C:membrane"/>
    <property type="evidence" value="ECO:0007669"/>
    <property type="project" value="UniProtKB-SubCell"/>
</dbReference>
<keyword evidence="3 5" id="KW-1133">Transmembrane helix</keyword>
<dbReference type="EMBL" id="FUYY01000002">
    <property type="protein sequence ID" value="SKB49981.1"/>
    <property type="molecule type" value="Genomic_DNA"/>
</dbReference>
<feature type="transmembrane region" description="Helical" evidence="5">
    <location>
        <begin position="6"/>
        <end position="29"/>
    </location>
</feature>
<dbReference type="PANTHER" id="PTHR37306:SF1">
    <property type="entry name" value="COLICIN V PRODUCTION PROTEIN"/>
    <property type="match status" value="1"/>
</dbReference>
<evidence type="ECO:0000256" key="5">
    <source>
        <dbReference type="SAM" id="Phobius"/>
    </source>
</evidence>
<dbReference type="PANTHER" id="PTHR37306">
    <property type="entry name" value="COLICIN V PRODUCTION PROTEIN"/>
    <property type="match status" value="1"/>
</dbReference>
<evidence type="ECO:0000313" key="7">
    <source>
        <dbReference type="Proteomes" id="UP000190230"/>
    </source>
</evidence>
<protein>
    <submittedName>
        <fullName evidence="6">Membrane protein required for colicin V production</fullName>
    </submittedName>
</protein>
<dbReference type="AlphaFoldDB" id="A0A1T5BS59"/>
<evidence type="ECO:0000313" key="6">
    <source>
        <dbReference type="EMBL" id="SKB49981.1"/>
    </source>
</evidence>
<feature type="transmembrane region" description="Helical" evidence="5">
    <location>
        <begin position="36"/>
        <end position="54"/>
    </location>
</feature>
<name>A0A1T5BS59_9FLAO</name>
<dbReference type="InterPro" id="IPR003825">
    <property type="entry name" value="Colicin-V_CvpA"/>
</dbReference>
<evidence type="ECO:0000256" key="2">
    <source>
        <dbReference type="ARBA" id="ARBA00022692"/>
    </source>
</evidence>